<protein>
    <recommendedName>
        <fullName evidence="4">Ketoreductase (KR) domain-containing protein</fullName>
    </recommendedName>
</protein>
<dbReference type="Pfam" id="PF00106">
    <property type="entry name" value="adh_short"/>
    <property type="match status" value="1"/>
</dbReference>
<reference evidence="2 3" key="1">
    <citation type="submission" date="2013-03" db="EMBL/GenBank/DDBJ databases">
        <title>The Genome Sequence of Phialophora europaea CBS 101466.</title>
        <authorList>
            <consortium name="The Broad Institute Genomics Platform"/>
            <person name="Cuomo C."/>
            <person name="de Hoog S."/>
            <person name="Gorbushina A."/>
            <person name="Walker B."/>
            <person name="Young S.K."/>
            <person name="Zeng Q."/>
            <person name="Gargeya S."/>
            <person name="Fitzgerald M."/>
            <person name="Haas B."/>
            <person name="Abouelleil A."/>
            <person name="Allen A.W."/>
            <person name="Alvarado L."/>
            <person name="Arachchi H.M."/>
            <person name="Berlin A.M."/>
            <person name="Chapman S.B."/>
            <person name="Gainer-Dewar J."/>
            <person name="Goldberg J."/>
            <person name="Griggs A."/>
            <person name="Gujja S."/>
            <person name="Hansen M."/>
            <person name="Howarth C."/>
            <person name="Imamovic A."/>
            <person name="Ireland A."/>
            <person name="Larimer J."/>
            <person name="McCowan C."/>
            <person name="Murphy C."/>
            <person name="Pearson M."/>
            <person name="Poon T.W."/>
            <person name="Priest M."/>
            <person name="Roberts A."/>
            <person name="Saif S."/>
            <person name="Shea T."/>
            <person name="Sisk P."/>
            <person name="Sykes S."/>
            <person name="Wortman J."/>
            <person name="Nusbaum C."/>
            <person name="Birren B."/>
        </authorList>
    </citation>
    <scope>NUCLEOTIDE SEQUENCE [LARGE SCALE GENOMIC DNA]</scope>
    <source>
        <strain evidence="2 3">CBS 101466</strain>
    </source>
</reference>
<dbReference type="Gene3D" id="3.40.50.720">
    <property type="entry name" value="NAD(P)-binding Rossmann-like Domain"/>
    <property type="match status" value="1"/>
</dbReference>
<dbReference type="PANTHER" id="PTHR47534:SF3">
    <property type="entry name" value="ALCOHOL DEHYDROGENASE-LIKE C-TERMINAL DOMAIN-CONTAINING PROTEIN"/>
    <property type="match status" value="1"/>
</dbReference>
<gene>
    <name evidence="2" type="ORF">HMPREF1541_00912</name>
</gene>
<proteinExistence type="predicted"/>
<dbReference type="InterPro" id="IPR002347">
    <property type="entry name" value="SDR_fam"/>
</dbReference>
<sequence>MAVSYSDVLLNNTSLADAGSGVTAVFVGATAGIGLGALRSLTHHTTAPTIYIVGRSRKSLDSLMASLQMLNSGATFHAVVAKDLTLVADAEKAAAEIIRLASRVDLLIMSPGYIDFSHQVSPEGIDRLIAIRYYSRMRFLVSLAPLLRKSPSPRVVSVLAAGMEGKLFPDDLLLEKNFSAMNAAAAATTMTTLFLEEFSKQEGNDRLVCCHLYPGWVGDTGMRVGNGFSAWLRVVLEWVVAPMMRWVGYTSEEAGERVVFAATNGRFRRLKEGVSGEGTMVQKGVDGRIGGGVYLVQDNSSAKTQNEALRQAREDGMAKRVFDHTMAQFDEINKG</sequence>
<keyword evidence="1" id="KW-0560">Oxidoreductase</keyword>
<dbReference type="Proteomes" id="UP000030752">
    <property type="component" value="Unassembled WGS sequence"/>
</dbReference>
<dbReference type="HOGENOM" id="CLU_044999_0_0_1"/>
<dbReference type="eggNOG" id="KOG1208">
    <property type="taxonomic scope" value="Eukaryota"/>
</dbReference>
<evidence type="ECO:0000313" key="3">
    <source>
        <dbReference type="Proteomes" id="UP000030752"/>
    </source>
</evidence>
<organism evidence="2 3">
    <name type="scientific">Cyphellophora europaea (strain CBS 101466)</name>
    <name type="common">Phialophora europaea</name>
    <dbReference type="NCBI Taxonomy" id="1220924"/>
    <lineage>
        <taxon>Eukaryota</taxon>
        <taxon>Fungi</taxon>
        <taxon>Dikarya</taxon>
        <taxon>Ascomycota</taxon>
        <taxon>Pezizomycotina</taxon>
        <taxon>Eurotiomycetes</taxon>
        <taxon>Chaetothyriomycetidae</taxon>
        <taxon>Chaetothyriales</taxon>
        <taxon>Cyphellophoraceae</taxon>
        <taxon>Cyphellophora</taxon>
    </lineage>
</organism>
<dbReference type="InParanoid" id="W2SFA4"/>
<dbReference type="VEuPathDB" id="FungiDB:HMPREF1541_00912"/>
<name>W2SFA4_CYPE1</name>
<dbReference type="EMBL" id="KB822711">
    <property type="protein sequence ID" value="ETN46723.1"/>
    <property type="molecule type" value="Genomic_DNA"/>
</dbReference>
<dbReference type="AlphaFoldDB" id="W2SFA4"/>
<dbReference type="SUPFAM" id="SSF51735">
    <property type="entry name" value="NAD(P)-binding Rossmann-fold domains"/>
    <property type="match status" value="1"/>
</dbReference>
<dbReference type="GeneID" id="19968251"/>
<dbReference type="OrthoDB" id="2898509at2759"/>
<dbReference type="STRING" id="1220924.W2SFA4"/>
<dbReference type="InterPro" id="IPR052228">
    <property type="entry name" value="Sec_Metab_Biosynth_Oxidored"/>
</dbReference>
<evidence type="ECO:0000313" key="2">
    <source>
        <dbReference type="EMBL" id="ETN46723.1"/>
    </source>
</evidence>
<dbReference type="RefSeq" id="XP_008711435.1">
    <property type="nucleotide sequence ID" value="XM_008713213.1"/>
</dbReference>
<evidence type="ECO:0000256" key="1">
    <source>
        <dbReference type="ARBA" id="ARBA00023002"/>
    </source>
</evidence>
<dbReference type="PANTHER" id="PTHR47534">
    <property type="entry name" value="YALI0E05731P"/>
    <property type="match status" value="1"/>
</dbReference>
<accession>W2SFA4</accession>
<evidence type="ECO:0008006" key="4">
    <source>
        <dbReference type="Google" id="ProtNLM"/>
    </source>
</evidence>
<keyword evidence="3" id="KW-1185">Reference proteome</keyword>
<dbReference type="GO" id="GO:0016491">
    <property type="term" value="F:oxidoreductase activity"/>
    <property type="evidence" value="ECO:0007669"/>
    <property type="project" value="UniProtKB-KW"/>
</dbReference>
<dbReference type="InterPro" id="IPR036291">
    <property type="entry name" value="NAD(P)-bd_dom_sf"/>
</dbReference>